<evidence type="ECO:0000313" key="3">
    <source>
        <dbReference type="EMBL" id="KAK3249517.1"/>
    </source>
</evidence>
<sequence length="442" mass="50417">MVGRPVSFDAAQAGSYAHRLRAYWSNLFQNDQFNSVMAKVERPDGRRVSDILDKGWQPREVFVSDQAPYYLANVRGEPMRALPTIMATQNSWAFRKSRMGSVLNADGHQPPHREVNLQEKARAMGYSAAELRMTDGVGDLELAEVLGLAMDRRAMELLYAVAEASRRGLPYSPEKSLDDNAQQEPAQRRSEPVAGDQARLHSAAAEWIARSNSYTRELANKGISHEERERTLAQICSCGHKGVHGLGSSNVVQRKKKWQLAYHSLKDYKARHGSMFVKAAPKPAAMVVTPHWVPTPEGKPGKLPRLEETTRLTEMLANVAQQESQRQDYKDIHNDELTLSWLKSRGTLDLPEAEARRVRGRARRHRWDEATDEIYMLTHAGRELRVPKPCDRLQLVKDYHTRTGHWGIRRTLNLLWQRNWWVDMRKDVQAVVTQCETCQALL</sequence>
<dbReference type="PANTHER" id="PTHR37984">
    <property type="entry name" value="PROTEIN CBG26694"/>
    <property type="match status" value="1"/>
</dbReference>
<evidence type="ECO:0000313" key="4">
    <source>
        <dbReference type="Proteomes" id="UP001190700"/>
    </source>
</evidence>
<reference evidence="3 4" key="1">
    <citation type="journal article" date="2015" name="Genome Biol. Evol.">
        <title>Comparative Genomics of a Bacterivorous Green Alga Reveals Evolutionary Causalities and Consequences of Phago-Mixotrophic Mode of Nutrition.</title>
        <authorList>
            <person name="Burns J.A."/>
            <person name="Paasch A."/>
            <person name="Narechania A."/>
            <person name="Kim E."/>
        </authorList>
    </citation>
    <scope>NUCLEOTIDE SEQUENCE [LARGE SCALE GENOMIC DNA]</scope>
    <source>
        <strain evidence="3 4">PLY_AMNH</strain>
    </source>
</reference>
<feature type="region of interest" description="Disordered" evidence="1">
    <location>
        <begin position="169"/>
        <end position="197"/>
    </location>
</feature>
<gene>
    <name evidence="3" type="ORF">CYMTET_41070</name>
</gene>
<keyword evidence="4" id="KW-1185">Reference proteome</keyword>
<dbReference type="Pfam" id="PF17921">
    <property type="entry name" value="Integrase_H2C2"/>
    <property type="match status" value="1"/>
</dbReference>
<dbReference type="Proteomes" id="UP001190700">
    <property type="component" value="Unassembled WGS sequence"/>
</dbReference>
<comment type="caution">
    <text evidence="3">The sequence shown here is derived from an EMBL/GenBank/DDBJ whole genome shotgun (WGS) entry which is preliminary data.</text>
</comment>
<evidence type="ECO:0000256" key="1">
    <source>
        <dbReference type="SAM" id="MobiDB-lite"/>
    </source>
</evidence>
<dbReference type="PANTHER" id="PTHR37984:SF5">
    <property type="entry name" value="PROTEIN NYNRIN-LIKE"/>
    <property type="match status" value="1"/>
</dbReference>
<dbReference type="InterPro" id="IPR041588">
    <property type="entry name" value="Integrase_H2C2"/>
</dbReference>
<organism evidence="3 4">
    <name type="scientific">Cymbomonas tetramitiformis</name>
    <dbReference type="NCBI Taxonomy" id="36881"/>
    <lineage>
        <taxon>Eukaryota</taxon>
        <taxon>Viridiplantae</taxon>
        <taxon>Chlorophyta</taxon>
        <taxon>Pyramimonadophyceae</taxon>
        <taxon>Pyramimonadales</taxon>
        <taxon>Pyramimonadaceae</taxon>
        <taxon>Cymbomonas</taxon>
    </lineage>
</organism>
<name>A0AAE0F312_9CHLO</name>
<evidence type="ECO:0000259" key="2">
    <source>
        <dbReference type="Pfam" id="PF17921"/>
    </source>
</evidence>
<dbReference type="EMBL" id="LGRX02027276">
    <property type="protein sequence ID" value="KAK3249517.1"/>
    <property type="molecule type" value="Genomic_DNA"/>
</dbReference>
<feature type="domain" description="Integrase zinc-binding" evidence="2">
    <location>
        <begin position="390"/>
        <end position="439"/>
    </location>
</feature>
<protein>
    <recommendedName>
        <fullName evidence="2">Integrase zinc-binding domain-containing protein</fullName>
    </recommendedName>
</protein>
<accession>A0AAE0F312</accession>
<dbReference type="AlphaFoldDB" id="A0AAE0F312"/>
<dbReference type="InterPro" id="IPR050951">
    <property type="entry name" value="Retrovirus_Pol_polyprotein"/>
</dbReference>
<proteinExistence type="predicted"/>
<dbReference type="Gene3D" id="1.10.340.70">
    <property type="match status" value="1"/>
</dbReference>